<comment type="caution">
    <text evidence="2">The sequence shown here is derived from an EMBL/GenBank/DDBJ whole genome shotgun (WGS) entry which is preliminary data.</text>
</comment>
<dbReference type="InterPro" id="IPR037165">
    <property type="entry name" value="AldOxase/xan_DH_Mopterin-bd_sf"/>
</dbReference>
<name>A0ABV7Y7C9_9ACTN</name>
<dbReference type="Proteomes" id="UP001595699">
    <property type="component" value="Unassembled WGS sequence"/>
</dbReference>
<organism evidence="2 3">
    <name type="scientific">Tenggerimyces flavus</name>
    <dbReference type="NCBI Taxonomy" id="1708749"/>
    <lineage>
        <taxon>Bacteria</taxon>
        <taxon>Bacillati</taxon>
        <taxon>Actinomycetota</taxon>
        <taxon>Actinomycetes</taxon>
        <taxon>Propionibacteriales</taxon>
        <taxon>Nocardioidaceae</taxon>
        <taxon>Tenggerimyces</taxon>
    </lineage>
</organism>
<feature type="domain" description="Aldehyde oxidase/xanthine dehydrogenase a/b hammerhead" evidence="1">
    <location>
        <begin position="164"/>
        <end position="243"/>
    </location>
</feature>
<proteinExistence type="predicted"/>
<dbReference type="EMBL" id="JBHRZH010000006">
    <property type="protein sequence ID" value="MFC3761027.1"/>
    <property type="molecule type" value="Genomic_DNA"/>
</dbReference>
<dbReference type="InterPro" id="IPR000674">
    <property type="entry name" value="Ald_Oxase/Xan_DH_a/b"/>
</dbReference>
<accession>A0ABV7Y7C9</accession>
<dbReference type="SMART" id="SM01008">
    <property type="entry name" value="Ald_Xan_dh_C"/>
    <property type="match status" value="1"/>
</dbReference>
<dbReference type="PANTHER" id="PTHR47495">
    <property type="entry name" value="ALDEHYDE DEHYDROGENASE"/>
    <property type="match status" value="1"/>
</dbReference>
<dbReference type="Gene3D" id="3.90.1170.50">
    <property type="entry name" value="Aldehyde oxidase/xanthine dehydrogenase, a/b hammerhead"/>
    <property type="match status" value="1"/>
</dbReference>
<dbReference type="InterPro" id="IPR008274">
    <property type="entry name" value="AldOxase/xan_DH_MoCoBD1"/>
</dbReference>
<gene>
    <name evidence="2" type="ORF">ACFOUW_09255</name>
</gene>
<evidence type="ECO:0000259" key="1">
    <source>
        <dbReference type="SMART" id="SM01008"/>
    </source>
</evidence>
<evidence type="ECO:0000313" key="2">
    <source>
        <dbReference type="EMBL" id="MFC3761027.1"/>
    </source>
</evidence>
<dbReference type="InterPro" id="IPR052516">
    <property type="entry name" value="N-heterocyclic_Hydroxylase"/>
</dbReference>
<dbReference type="Pfam" id="PF20256">
    <property type="entry name" value="MoCoBD_2"/>
    <property type="match status" value="2"/>
</dbReference>
<dbReference type="Gene3D" id="3.30.365.10">
    <property type="entry name" value="Aldehyde oxidase/xanthine dehydrogenase, molybdopterin binding domain"/>
    <property type="match status" value="4"/>
</dbReference>
<dbReference type="Pfam" id="PF02738">
    <property type="entry name" value="MoCoBD_1"/>
    <property type="match status" value="1"/>
</dbReference>
<dbReference type="InterPro" id="IPR012368">
    <property type="entry name" value="OxRdtase_Mopterin-bd_su_IorB"/>
</dbReference>
<dbReference type="RefSeq" id="WP_205117252.1">
    <property type="nucleotide sequence ID" value="NZ_JAFBCM010000001.1"/>
</dbReference>
<dbReference type="InterPro" id="IPR046867">
    <property type="entry name" value="AldOxase/xan_DH_MoCoBD2"/>
</dbReference>
<reference evidence="3" key="1">
    <citation type="journal article" date="2019" name="Int. J. Syst. Evol. Microbiol.">
        <title>The Global Catalogue of Microorganisms (GCM) 10K type strain sequencing project: providing services to taxonomists for standard genome sequencing and annotation.</title>
        <authorList>
            <consortium name="The Broad Institute Genomics Platform"/>
            <consortium name="The Broad Institute Genome Sequencing Center for Infectious Disease"/>
            <person name="Wu L."/>
            <person name="Ma J."/>
        </authorList>
    </citation>
    <scope>NUCLEOTIDE SEQUENCE [LARGE SCALE GENOMIC DNA]</scope>
    <source>
        <strain evidence="3">CGMCC 4.7241</strain>
    </source>
</reference>
<dbReference type="PANTHER" id="PTHR47495:SF1">
    <property type="entry name" value="BLL3820 PROTEIN"/>
    <property type="match status" value="1"/>
</dbReference>
<sequence length="691" mass="72367">MSLPRSLAANPRLTTWLSFDTSGIVSVRVGKVELGQGIATAMASIAAFELDVAIERVRMVPASTSAGPNEGTTAGSMSVQESGASLRQVCAEARAVLVAAAATKLDADVSVVNGTLTTPGGESVTYWDLDTTTLLDRDADGLAQPKAPERVASPARIDLPDKVFGRPRYVHDLRLPDQLYGRVVRLPTVGAVLTAVDESVVESLPDVRVVRDGSFLGVVAAREEVAVKAALRLAAAAEWERPVPLPDEAALPDWVRTEAAESSTVHEVSGESDGVIAEHRATYSRPYIAHASIAPSCGVAQWTGESVQVWSHSQGVHALRGAIAQALSMPLADVSVQHVEGAGCYGHNPADDAAFDAVLLARAMPGRPVQVVWSRADELGAGPFGPAMVADLTASLDESGRVVSWRHDTFSQGHTARPGYAGTPGLLAGASIEGGAPLVPASDPGLPSGGSLRNSVPIYDFPVQQVVSHRSFAVAPRASAMRSLGAHLNVFAIESFMDELALRAGTDPLVFRLAQLSDPRARAVLERAAELASWGSWTGGDSTGHGIAMARYKGLGAYCAVVAEVSAVDSVRVRRLVIVVDVGRVVSLDGVVNQLEGGAIQATSWTVLEQVRFSPEQVTSTDWETYPILRFSEVPDVAVDVLDHPDQPSLGAGECAQGPTAAAIGNAVRNALGVSVRKLPLTPDNILAALE</sequence>
<dbReference type="PIRSF" id="PIRSF036389">
    <property type="entry name" value="IOR_B"/>
    <property type="match status" value="1"/>
</dbReference>
<evidence type="ECO:0000313" key="3">
    <source>
        <dbReference type="Proteomes" id="UP001595699"/>
    </source>
</evidence>
<dbReference type="SUPFAM" id="SSF56003">
    <property type="entry name" value="Molybdenum cofactor-binding domain"/>
    <property type="match status" value="2"/>
</dbReference>
<protein>
    <submittedName>
        <fullName evidence="2">Molybdopterin cofactor-binding domain-containing protein</fullName>
    </submittedName>
</protein>
<keyword evidence="3" id="KW-1185">Reference proteome</keyword>